<feature type="region of interest" description="Disordered" evidence="9">
    <location>
        <begin position="133"/>
        <end position="163"/>
    </location>
</feature>
<dbReference type="InterPro" id="IPR003594">
    <property type="entry name" value="HATPase_dom"/>
</dbReference>
<keyword evidence="4 14" id="KW-0808">Transferase</keyword>
<keyword evidence="6" id="KW-0902">Two-component regulatory system</keyword>
<feature type="domain" description="Histidine kinase" evidence="10">
    <location>
        <begin position="235"/>
        <end position="482"/>
    </location>
</feature>
<dbReference type="SMART" id="SM00073">
    <property type="entry name" value="HPT"/>
    <property type="match status" value="1"/>
</dbReference>
<dbReference type="GO" id="GO:0004673">
    <property type="term" value="F:protein histidine kinase activity"/>
    <property type="evidence" value="ECO:0007669"/>
    <property type="project" value="UniProtKB-EC"/>
</dbReference>
<name>A0ABW0PXW5_9HYPH</name>
<evidence type="ECO:0000259" key="12">
    <source>
        <dbReference type="PROSITE" id="PS50851"/>
    </source>
</evidence>
<feature type="compositionally biased region" description="Polar residues" evidence="9">
    <location>
        <begin position="134"/>
        <end position="148"/>
    </location>
</feature>
<dbReference type="Gene3D" id="3.30.565.10">
    <property type="entry name" value="Histidine kinase-like ATPase, C-terminal domain"/>
    <property type="match status" value="1"/>
</dbReference>
<evidence type="ECO:0000259" key="13">
    <source>
        <dbReference type="PROSITE" id="PS50894"/>
    </source>
</evidence>
<keyword evidence="3 8" id="KW-0597">Phosphoprotein</keyword>
<keyword evidence="5 14" id="KW-0418">Kinase</keyword>
<accession>A0ABW0PXW5</accession>
<evidence type="ECO:0000256" key="9">
    <source>
        <dbReference type="SAM" id="MobiDB-lite"/>
    </source>
</evidence>
<dbReference type="InterPro" id="IPR008207">
    <property type="entry name" value="Sig_transdc_His_kin_Hpt_dom"/>
</dbReference>
<evidence type="ECO:0000256" key="1">
    <source>
        <dbReference type="ARBA" id="ARBA00000085"/>
    </source>
</evidence>
<protein>
    <recommendedName>
        <fullName evidence="2">histidine kinase</fullName>
        <ecNumber evidence="2">2.7.13.3</ecNumber>
    </recommendedName>
</protein>
<dbReference type="Pfam" id="PF02518">
    <property type="entry name" value="HATPase_c"/>
    <property type="match status" value="1"/>
</dbReference>
<dbReference type="Proteomes" id="UP001596150">
    <property type="component" value="Unassembled WGS sequence"/>
</dbReference>
<evidence type="ECO:0000313" key="14">
    <source>
        <dbReference type="EMBL" id="MFC5517441.1"/>
    </source>
</evidence>
<keyword evidence="15" id="KW-1185">Reference proteome</keyword>
<dbReference type="PROSITE" id="PS50851">
    <property type="entry name" value="CHEW"/>
    <property type="match status" value="1"/>
</dbReference>
<dbReference type="SMART" id="SM00260">
    <property type="entry name" value="CheW"/>
    <property type="match status" value="1"/>
</dbReference>
<proteinExistence type="predicted"/>
<dbReference type="SUPFAM" id="SSF52172">
    <property type="entry name" value="CheY-like"/>
    <property type="match status" value="1"/>
</dbReference>
<dbReference type="CDD" id="cd00088">
    <property type="entry name" value="HPT"/>
    <property type="match status" value="1"/>
</dbReference>
<dbReference type="EC" id="2.7.13.3" evidence="2"/>
<dbReference type="SUPFAM" id="SSF55874">
    <property type="entry name" value="ATPase domain of HSP90 chaperone/DNA topoisomerase II/histidine kinase"/>
    <property type="match status" value="1"/>
</dbReference>
<evidence type="ECO:0000259" key="11">
    <source>
        <dbReference type="PROSITE" id="PS50110"/>
    </source>
</evidence>
<dbReference type="PROSITE" id="PS50894">
    <property type="entry name" value="HPT"/>
    <property type="match status" value="1"/>
</dbReference>
<feature type="domain" description="CheW-like" evidence="12">
    <location>
        <begin position="484"/>
        <end position="618"/>
    </location>
</feature>
<evidence type="ECO:0000256" key="6">
    <source>
        <dbReference type="ARBA" id="ARBA00023012"/>
    </source>
</evidence>
<feature type="modified residue" description="Phosphohistidine" evidence="7">
    <location>
        <position position="51"/>
    </location>
</feature>
<dbReference type="PROSITE" id="PS50110">
    <property type="entry name" value="RESPONSE_REGULATORY"/>
    <property type="match status" value="1"/>
</dbReference>
<dbReference type="SMART" id="SM00387">
    <property type="entry name" value="HATPase_c"/>
    <property type="match status" value="1"/>
</dbReference>
<gene>
    <name evidence="14" type="ORF">ACFPP9_16775</name>
</gene>
<feature type="domain" description="Response regulatory" evidence="11">
    <location>
        <begin position="642"/>
        <end position="758"/>
    </location>
</feature>
<evidence type="ECO:0000256" key="7">
    <source>
        <dbReference type="PROSITE-ProRule" id="PRU00110"/>
    </source>
</evidence>
<dbReference type="PRINTS" id="PR00344">
    <property type="entry name" value="BCTRLSENSOR"/>
</dbReference>
<dbReference type="Gene3D" id="2.30.30.40">
    <property type="entry name" value="SH3 Domains"/>
    <property type="match status" value="1"/>
</dbReference>
<dbReference type="RefSeq" id="WP_266346241.1">
    <property type="nucleotide sequence ID" value="NZ_JAPKNH010000014.1"/>
</dbReference>
<evidence type="ECO:0000256" key="5">
    <source>
        <dbReference type="ARBA" id="ARBA00022777"/>
    </source>
</evidence>
<evidence type="ECO:0000259" key="10">
    <source>
        <dbReference type="PROSITE" id="PS50109"/>
    </source>
</evidence>
<dbReference type="InterPro" id="IPR002545">
    <property type="entry name" value="CheW-lke_dom"/>
</dbReference>
<dbReference type="InterPro" id="IPR004358">
    <property type="entry name" value="Sig_transdc_His_kin-like_C"/>
</dbReference>
<evidence type="ECO:0000256" key="2">
    <source>
        <dbReference type="ARBA" id="ARBA00012438"/>
    </source>
</evidence>
<dbReference type="Pfam" id="PF01584">
    <property type="entry name" value="CheW"/>
    <property type="match status" value="1"/>
</dbReference>
<evidence type="ECO:0000256" key="8">
    <source>
        <dbReference type="PROSITE-ProRule" id="PRU00169"/>
    </source>
</evidence>
<sequence length="764" mass="83607">MSGEDLSQFSMLDLFKAELETQSEALTTGLLALERNPVAADHLEACMRAAHSLKGAARIIELTPAVEVAHAMEECLVAAQHGRIVLRRDHIDALLTGVDLLVAIALAKNPDDARIQADIARFLQTLEGAVAASGQPSVRPSTAESVSAGNLREPVAPATPAKPIELPAPVEMSLSGRTDTGSGSERMVRVTAESLNRLLGLAGESLMEARRLRPFNDNLLRLKRLQANAARAFEALRAALPVPLDEKASLALEAAQQQLLDSQHFLAARLEEMDSIDRRATNLANRLYDETLESRMRPFEDGVRHFSRNARDLGRGLGKDVRLEIVGGSTSIDRDILEQLDAPLGHLLRNAIDHGIELPDERIAAGKPAEAVVRVEAWHKAGLLEIVVADDGRGIDLEQLRAAVLARNLTTPETASDLSEAELLEFLFLPGFSMKADVSHISGRGVGLDAVQAMAKQVRGRVSVASQQGRGMQFQLQLPLTLSVLRTLLVEVDGEPYAFPLAGIVRTLALPRENIELLEGRPHFRFENRQLGLMTAHEVLGRGESQLETGTLPVVVVGDRGEMYGLIVDRFLGERELVVRPLDPRLAKVKDISAAALMEDGSPVLIIDVADMVRSAEKLAAAGELRTLERRGASADTRRRKRILVVDDSLTVRELERKLLDYHGYEVEVAVDGMDGWNAVRSDTFDLVVTDIDMPRMDGIELVTLIKKDVRLRGLPVMIVSYKDREEDRVRGLDAGADYYLTKGSFHDETLLNAVRDLIGEATE</sequence>
<dbReference type="SMART" id="SM00448">
    <property type="entry name" value="REC"/>
    <property type="match status" value="1"/>
</dbReference>
<dbReference type="Gene3D" id="1.20.120.160">
    <property type="entry name" value="HPT domain"/>
    <property type="match status" value="1"/>
</dbReference>
<dbReference type="EMBL" id="JBHSML010000007">
    <property type="protein sequence ID" value="MFC5517441.1"/>
    <property type="molecule type" value="Genomic_DNA"/>
</dbReference>
<dbReference type="PROSITE" id="PS50109">
    <property type="entry name" value="HIS_KIN"/>
    <property type="match status" value="1"/>
</dbReference>
<reference evidence="15" key="1">
    <citation type="journal article" date="2019" name="Int. J. Syst. Evol. Microbiol.">
        <title>The Global Catalogue of Microorganisms (GCM) 10K type strain sequencing project: providing services to taxonomists for standard genome sequencing and annotation.</title>
        <authorList>
            <consortium name="The Broad Institute Genomics Platform"/>
            <consortium name="The Broad Institute Genome Sequencing Center for Infectious Disease"/>
            <person name="Wu L."/>
            <person name="Ma J."/>
        </authorList>
    </citation>
    <scope>NUCLEOTIDE SEQUENCE [LARGE SCALE GENOMIC DNA]</scope>
    <source>
        <strain evidence="15">KACC 12633</strain>
    </source>
</reference>
<feature type="domain" description="HPt" evidence="13">
    <location>
        <begin position="4"/>
        <end position="108"/>
    </location>
</feature>
<feature type="modified residue" description="4-aspartylphosphate" evidence="8">
    <location>
        <position position="691"/>
    </location>
</feature>
<evidence type="ECO:0000256" key="4">
    <source>
        <dbReference type="ARBA" id="ARBA00022679"/>
    </source>
</evidence>
<dbReference type="InterPro" id="IPR036641">
    <property type="entry name" value="HPT_dom_sf"/>
</dbReference>
<dbReference type="InterPro" id="IPR011006">
    <property type="entry name" value="CheY-like_superfamily"/>
</dbReference>
<evidence type="ECO:0000313" key="15">
    <source>
        <dbReference type="Proteomes" id="UP001596150"/>
    </source>
</evidence>
<dbReference type="InterPro" id="IPR036890">
    <property type="entry name" value="HATPase_C_sf"/>
</dbReference>
<dbReference type="InterPro" id="IPR051315">
    <property type="entry name" value="Bact_Chemotaxis_CheA"/>
</dbReference>
<dbReference type="SUPFAM" id="SSF47226">
    <property type="entry name" value="Histidine-containing phosphotransfer domain, HPT domain"/>
    <property type="match status" value="1"/>
</dbReference>
<dbReference type="InterPro" id="IPR036061">
    <property type="entry name" value="CheW-like_dom_sf"/>
</dbReference>
<dbReference type="PANTHER" id="PTHR43395:SF1">
    <property type="entry name" value="CHEMOTAXIS PROTEIN CHEA"/>
    <property type="match status" value="1"/>
</dbReference>
<dbReference type="InterPro" id="IPR001789">
    <property type="entry name" value="Sig_transdc_resp-reg_receiver"/>
</dbReference>
<dbReference type="Gene3D" id="3.40.50.2300">
    <property type="match status" value="1"/>
</dbReference>
<comment type="caution">
    <text evidence="14">The sequence shown here is derived from an EMBL/GenBank/DDBJ whole genome shotgun (WGS) entry which is preliminary data.</text>
</comment>
<comment type="catalytic activity">
    <reaction evidence="1">
        <text>ATP + protein L-histidine = ADP + protein N-phospho-L-histidine.</text>
        <dbReference type="EC" id="2.7.13.3"/>
    </reaction>
</comment>
<dbReference type="PANTHER" id="PTHR43395">
    <property type="entry name" value="SENSOR HISTIDINE KINASE CHEA"/>
    <property type="match status" value="1"/>
</dbReference>
<dbReference type="SUPFAM" id="SSF50341">
    <property type="entry name" value="CheW-like"/>
    <property type="match status" value="1"/>
</dbReference>
<dbReference type="InterPro" id="IPR005467">
    <property type="entry name" value="His_kinase_dom"/>
</dbReference>
<evidence type="ECO:0000256" key="3">
    <source>
        <dbReference type="ARBA" id="ARBA00022553"/>
    </source>
</evidence>
<organism evidence="14 15">
    <name type="scientific">Kaistia terrae</name>
    <dbReference type="NCBI Taxonomy" id="537017"/>
    <lineage>
        <taxon>Bacteria</taxon>
        <taxon>Pseudomonadati</taxon>
        <taxon>Pseudomonadota</taxon>
        <taxon>Alphaproteobacteria</taxon>
        <taxon>Hyphomicrobiales</taxon>
        <taxon>Kaistiaceae</taxon>
        <taxon>Kaistia</taxon>
    </lineage>
</organism>
<dbReference type="Pfam" id="PF00072">
    <property type="entry name" value="Response_reg"/>
    <property type="match status" value="1"/>
</dbReference>
<dbReference type="Pfam" id="PF01627">
    <property type="entry name" value="Hpt"/>
    <property type="match status" value="1"/>
</dbReference>